<dbReference type="GeneID" id="59342341"/>
<dbReference type="Proteomes" id="UP000636479">
    <property type="component" value="Unassembled WGS sequence"/>
</dbReference>
<evidence type="ECO:0000256" key="1">
    <source>
        <dbReference type="ARBA" id="ARBA00022723"/>
    </source>
</evidence>
<dbReference type="OrthoDB" id="3270176at2759"/>
<dbReference type="SUPFAM" id="SSF144232">
    <property type="entry name" value="HIT/MYND zinc finger-like"/>
    <property type="match status" value="1"/>
</dbReference>
<dbReference type="PROSITE" id="PS50865">
    <property type="entry name" value="ZF_MYND_2"/>
    <property type="match status" value="1"/>
</dbReference>
<gene>
    <name evidence="6" type="ORF">MIND_00296300</name>
</gene>
<dbReference type="AlphaFoldDB" id="A0A8H6SZP1"/>
<keyword evidence="7" id="KW-1185">Reference proteome</keyword>
<dbReference type="Pfam" id="PF01753">
    <property type="entry name" value="zf-MYND"/>
    <property type="match status" value="1"/>
</dbReference>
<dbReference type="RefSeq" id="XP_037222710.1">
    <property type="nucleotide sequence ID" value="XM_037359825.1"/>
</dbReference>
<dbReference type="EMBL" id="JACAZF010000003">
    <property type="protein sequence ID" value="KAF7309260.1"/>
    <property type="molecule type" value="Genomic_DNA"/>
</dbReference>
<keyword evidence="1" id="KW-0479">Metal-binding</keyword>
<comment type="caution">
    <text evidence="6">The sequence shown here is derived from an EMBL/GenBank/DDBJ whole genome shotgun (WGS) entry which is preliminary data.</text>
</comment>
<evidence type="ECO:0000259" key="5">
    <source>
        <dbReference type="PROSITE" id="PS50865"/>
    </source>
</evidence>
<evidence type="ECO:0000256" key="4">
    <source>
        <dbReference type="PROSITE-ProRule" id="PRU00134"/>
    </source>
</evidence>
<reference evidence="6" key="1">
    <citation type="submission" date="2020-05" db="EMBL/GenBank/DDBJ databases">
        <title>Mycena genomes resolve the evolution of fungal bioluminescence.</title>
        <authorList>
            <person name="Tsai I.J."/>
        </authorList>
    </citation>
    <scope>NUCLEOTIDE SEQUENCE</scope>
    <source>
        <strain evidence="6">171206Taipei</strain>
    </source>
</reference>
<keyword evidence="2 4" id="KW-0863">Zinc-finger</keyword>
<feature type="domain" description="MYND-type" evidence="5">
    <location>
        <begin position="154"/>
        <end position="196"/>
    </location>
</feature>
<proteinExistence type="predicted"/>
<keyword evidence="3" id="KW-0862">Zinc</keyword>
<sequence>MHFHFVRPNGEPLPRLTLAVNTTVCGIQYGTAGALAGGLVLGSDAFWHASTVLQLGTRGGYLALRASFGPGALAFGICGSIFGLTLLPSIAAVDAGAAYYRQRLPVFSEHFDRKFPEGVVSELLPALVHLGGVMYLCRHRIPWTKAPMTNGLALLGCGLAVAAQDALLVRCSACRTVSYCGPVCQTADWKAHKTHCKAFQKLGQVPPVPETLLRRLEEMLRVGRQHTIYEQSSALGLDPSLISGTIGADVFKESGEKGHFWRLGEDERKKWDDKAAAITRKAQQFWISYLSPLTVKYEWVDIVLDAVLNVRLPGYNNVMWQNQVNANILAGLFPHLHRFTPTQNTTLLDIFASPAWHDDGTFRLETGTTVLFAHGRPTANLIDQLIGRCLSWTRPYSEIDKLLCCVALPIQKCWPDIAGTRILDLAFAMLSPGRPGPAKGRTVPGDKILEIAETSPTACKHLLPVIHIMCRARSPPMISHPDNRILELCESFGISLRDDESGLTAQLARDFRFCAASTSRMERLVLEGRAGELDKYGISIKDHSLAELRQMNKEAMDRLGNPQIL</sequence>
<name>A0A8H6SZP1_9AGAR</name>
<evidence type="ECO:0000256" key="2">
    <source>
        <dbReference type="ARBA" id="ARBA00022771"/>
    </source>
</evidence>
<evidence type="ECO:0000313" key="7">
    <source>
        <dbReference type="Proteomes" id="UP000636479"/>
    </source>
</evidence>
<accession>A0A8H6SZP1</accession>
<evidence type="ECO:0000256" key="3">
    <source>
        <dbReference type="ARBA" id="ARBA00022833"/>
    </source>
</evidence>
<protein>
    <submittedName>
        <fullName evidence="6">MYND-type domain-containing protein</fullName>
    </submittedName>
</protein>
<dbReference type="InterPro" id="IPR002893">
    <property type="entry name" value="Znf_MYND"/>
</dbReference>
<organism evidence="6 7">
    <name type="scientific">Mycena indigotica</name>
    <dbReference type="NCBI Taxonomy" id="2126181"/>
    <lineage>
        <taxon>Eukaryota</taxon>
        <taxon>Fungi</taxon>
        <taxon>Dikarya</taxon>
        <taxon>Basidiomycota</taxon>
        <taxon>Agaricomycotina</taxon>
        <taxon>Agaricomycetes</taxon>
        <taxon>Agaricomycetidae</taxon>
        <taxon>Agaricales</taxon>
        <taxon>Marasmiineae</taxon>
        <taxon>Mycenaceae</taxon>
        <taxon>Mycena</taxon>
    </lineage>
</organism>
<evidence type="ECO:0000313" key="6">
    <source>
        <dbReference type="EMBL" id="KAF7309260.1"/>
    </source>
</evidence>
<dbReference type="Gene3D" id="6.10.140.2220">
    <property type="match status" value="1"/>
</dbReference>
<dbReference type="GO" id="GO:0008270">
    <property type="term" value="F:zinc ion binding"/>
    <property type="evidence" value="ECO:0007669"/>
    <property type="project" value="UniProtKB-KW"/>
</dbReference>